<dbReference type="InterPro" id="IPR024307">
    <property type="entry name" value="YmaF"/>
</dbReference>
<dbReference type="OrthoDB" id="1682334at2"/>
<accession>A0A845KZC4</accession>
<evidence type="ECO:0000313" key="1">
    <source>
        <dbReference type="EMBL" id="MZP29397.1"/>
    </source>
</evidence>
<evidence type="ECO:0000313" key="2">
    <source>
        <dbReference type="Proteomes" id="UP000463470"/>
    </source>
</evidence>
<dbReference type="RefSeq" id="WP_161256766.1">
    <property type="nucleotide sequence ID" value="NZ_WXEY01000005.1"/>
</dbReference>
<evidence type="ECO:0008006" key="3">
    <source>
        <dbReference type="Google" id="ProtNLM"/>
    </source>
</evidence>
<protein>
    <recommendedName>
        <fullName evidence="3">YmaF family protein</fullName>
    </recommendedName>
</protein>
<organism evidence="1 2">
    <name type="scientific">Heliomicrobium undosum</name>
    <dbReference type="NCBI Taxonomy" id="121734"/>
    <lineage>
        <taxon>Bacteria</taxon>
        <taxon>Bacillati</taxon>
        <taxon>Bacillota</taxon>
        <taxon>Clostridia</taxon>
        <taxon>Eubacteriales</taxon>
        <taxon>Heliobacteriaceae</taxon>
        <taxon>Heliomicrobium</taxon>
    </lineage>
</organism>
<dbReference type="AlphaFoldDB" id="A0A845KZC4"/>
<name>A0A845KZC4_9FIRM</name>
<gene>
    <name evidence="1" type="ORF">GTO91_06725</name>
</gene>
<proteinExistence type="predicted"/>
<dbReference type="Proteomes" id="UP000463470">
    <property type="component" value="Unassembled WGS sequence"/>
</dbReference>
<reference evidence="1 2" key="1">
    <citation type="submission" date="2020-01" db="EMBL/GenBank/DDBJ databases">
        <title>Whole-genome sequence of Heliobacterium undosum DSM 13378.</title>
        <authorList>
            <person name="Kyndt J.A."/>
            <person name="Meyer T.E."/>
        </authorList>
    </citation>
    <scope>NUCLEOTIDE SEQUENCE [LARGE SCALE GENOMIC DNA]</scope>
    <source>
        <strain evidence="1 2">DSM 13378</strain>
    </source>
</reference>
<comment type="caution">
    <text evidence="1">The sequence shown here is derived from an EMBL/GenBank/DDBJ whole genome shotgun (WGS) entry which is preliminary data.</text>
</comment>
<keyword evidence="2" id="KW-1185">Reference proteome</keyword>
<dbReference type="Pfam" id="PF12788">
    <property type="entry name" value="YmaF"/>
    <property type="match status" value="1"/>
</dbReference>
<dbReference type="EMBL" id="WXEY01000005">
    <property type="protein sequence ID" value="MZP29397.1"/>
    <property type="molecule type" value="Genomic_DNA"/>
</dbReference>
<sequence>MRCKPKPPYDDWDCGFHTHDYHFESCQSEGHRHILSGQTEPSVSKRDHAHRYAGVTSFNDNHVHYYCGCTGPAIYRPGCGHYHCMEGTTTCDDGHVHRYEGKTCNTIKL</sequence>